<dbReference type="InterPro" id="IPR024370">
    <property type="entry name" value="PBP_domain"/>
</dbReference>
<dbReference type="EMBL" id="JAGGKQ010000007">
    <property type="protein sequence ID" value="MBP1922408.1"/>
    <property type="molecule type" value="Genomic_DNA"/>
</dbReference>
<dbReference type="SUPFAM" id="SSF53850">
    <property type="entry name" value="Periplasmic binding protein-like II"/>
    <property type="match status" value="1"/>
</dbReference>
<evidence type="ECO:0000313" key="5">
    <source>
        <dbReference type="Proteomes" id="UP000823588"/>
    </source>
</evidence>
<name>A0A8T4GD89_9EURY</name>
<dbReference type="InterPro" id="IPR011862">
    <property type="entry name" value="Phos-bd"/>
</dbReference>
<dbReference type="Pfam" id="PF12849">
    <property type="entry name" value="PBP_like_2"/>
    <property type="match status" value="1"/>
</dbReference>
<protein>
    <submittedName>
        <fullName evidence="4">Phosphate transport system substrate-binding protein</fullName>
    </submittedName>
</protein>
<reference evidence="4" key="1">
    <citation type="submission" date="2021-03" db="EMBL/GenBank/DDBJ databases">
        <title>Genomic Encyclopedia of Type Strains, Phase IV (KMG-IV): sequencing the most valuable type-strain genomes for metagenomic binning, comparative biology and taxonomic classification.</title>
        <authorList>
            <person name="Goeker M."/>
        </authorList>
    </citation>
    <scope>NUCLEOTIDE SEQUENCE</scope>
    <source>
        <strain evidence="4">DSM 23564</strain>
    </source>
</reference>
<accession>A0A8T4GD89</accession>
<evidence type="ECO:0000256" key="1">
    <source>
        <dbReference type="ARBA" id="ARBA00022448"/>
    </source>
</evidence>
<organism evidence="4 5">
    <name type="scientific">Halorubrum alkaliphilum</name>
    <dbReference type="NCBI Taxonomy" id="261290"/>
    <lineage>
        <taxon>Archaea</taxon>
        <taxon>Methanobacteriati</taxon>
        <taxon>Methanobacteriota</taxon>
        <taxon>Stenosarchaea group</taxon>
        <taxon>Halobacteria</taxon>
        <taxon>Halobacteriales</taxon>
        <taxon>Haloferacaceae</taxon>
        <taxon>Halorubrum</taxon>
    </lineage>
</organism>
<dbReference type="PANTHER" id="PTHR30570:SF1">
    <property type="entry name" value="PHOSPHATE-BINDING PROTEIN PSTS"/>
    <property type="match status" value="1"/>
</dbReference>
<dbReference type="Proteomes" id="UP000823588">
    <property type="component" value="Unassembled WGS sequence"/>
</dbReference>
<keyword evidence="2" id="KW-0732">Signal</keyword>
<dbReference type="NCBIfam" id="TIGR02136">
    <property type="entry name" value="ptsS_2"/>
    <property type="match status" value="1"/>
</dbReference>
<dbReference type="InterPro" id="IPR050811">
    <property type="entry name" value="Phosphate_ABC_transporter"/>
</dbReference>
<proteinExistence type="predicted"/>
<evidence type="ECO:0000313" key="4">
    <source>
        <dbReference type="EMBL" id="MBP1922408.1"/>
    </source>
</evidence>
<evidence type="ECO:0000259" key="3">
    <source>
        <dbReference type="Pfam" id="PF12849"/>
    </source>
</evidence>
<feature type="domain" description="PBP" evidence="3">
    <location>
        <begin position="40"/>
        <end position="290"/>
    </location>
</feature>
<dbReference type="GO" id="GO:0042301">
    <property type="term" value="F:phosphate ion binding"/>
    <property type="evidence" value="ECO:0007669"/>
    <property type="project" value="InterPro"/>
</dbReference>
<keyword evidence="5" id="KW-1185">Reference proteome</keyword>
<gene>
    <name evidence="4" type="ORF">J2751_001416</name>
</gene>
<dbReference type="OrthoDB" id="53390at2157"/>
<comment type="caution">
    <text evidence="4">The sequence shown here is derived from an EMBL/GenBank/DDBJ whole genome shotgun (WGS) entry which is preliminary data.</text>
</comment>
<sequence>MAPSQNADETGITRRTTLATIAGVGAVAVAGCSDDDGEDLTVEASGSNTVRPLTDAVGEAFEDSRDDDVRINVRGPGTGAGFEEFTQGDTTIQNASRDISEPEAARAEENGIEYTRFIVGQDGLTVYLHPDNDWVDYLTADELQQIYDFESDVETWSDVRSEWPDEDIDVWSRDTDSGTFDFFTEVINGEAARVRQDDITMRQETIAIVDGVAQNQFAIGFGGWSFWQENQDRVNAAPIQDRGESEAFAPTVENINAGDYTPLTRPLFTFYNNEDVSRQIVQDFARFYFDNVQDVALDVGFFGAPDATLEENHETLDQLI</sequence>
<dbReference type="Gene3D" id="3.40.190.10">
    <property type="entry name" value="Periplasmic binding protein-like II"/>
    <property type="match status" value="2"/>
</dbReference>
<keyword evidence="1" id="KW-0813">Transport</keyword>
<evidence type="ECO:0000256" key="2">
    <source>
        <dbReference type="ARBA" id="ARBA00022729"/>
    </source>
</evidence>
<dbReference type="AlphaFoldDB" id="A0A8T4GD89"/>
<dbReference type="PANTHER" id="PTHR30570">
    <property type="entry name" value="PERIPLASMIC PHOSPHATE BINDING COMPONENT OF PHOSPHATE ABC TRANSPORTER"/>
    <property type="match status" value="1"/>
</dbReference>
<dbReference type="RefSeq" id="WP_209484496.1">
    <property type="nucleotide sequence ID" value="NZ_JAGGKQ010000007.1"/>
</dbReference>